<proteinExistence type="predicted"/>
<reference evidence="2" key="1">
    <citation type="journal article" date="2012" name="Science">
        <title>Fermentation, hydrogen, and sulfur metabolism in multiple uncultivated bacterial phyla.</title>
        <authorList>
            <person name="Wrighton K.C."/>
            <person name="Thomas B.C."/>
            <person name="Sharon I."/>
            <person name="Miller C.S."/>
            <person name="Castelle C.J."/>
            <person name="VerBerkmoes N.C."/>
            <person name="Wilkins M.J."/>
            <person name="Hettich R.L."/>
            <person name="Lipton M.S."/>
            <person name="Williams K.H."/>
            <person name="Long P.E."/>
            <person name="Banfield J.F."/>
        </authorList>
    </citation>
    <scope>NUCLEOTIDE SEQUENCE [LARGE SCALE GENOMIC DNA]</scope>
</reference>
<sequence length="275" mass="32049">MNNMSIKKSKARDYTRKTLRRLDTLSGNLCAKPGCLQGLIAEDGKTIISQICHIEAAQEGGPRFNHEMSDDQKRDYPNLILLCDEHHKIIDSKLNEGEYSVDTLKSWKFEHEKKIIQQKLERNPSILGEVINKISLIDFEEDTTSEKKPESFNIQKKIDYNNLIRYKPTIDAYKIYSGKIEKIYQEIDRQGSNKKKRLLRNIERIYLKVKGKYMDDADDDLAMIRKQADNIMDQVEDELISQLSNHYDEDIGFAVSLIMVDAFMRCKILEKPILR</sequence>
<evidence type="ECO:0000313" key="2">
    <source>
        <dbReference type="EMBL" id="EKD25227.1"/>
    </source>
</evidence>
<dbReference type="EMBL" id="AMFJ01036108">
    <property type="protein sequence ID" value="EKD25227.1"/>
    <property type="molecule type" value="Genomic_DNA"/>
</dbReference>
<dbReference type="InterPro" id="IPR046919">
    <property type="entry name" value="ABC-3C_CTD10"/>
</dbReference>
<protein>
    <recommendedName>
        <fullName evidence="1">ABC-three component systems C-terminal domain-containing protein</fullName>
    </recommendedName>
</protein>
<dbReference type="AlphaFoldDB" id="K1XJ56"/>
<feature type="domain" description="ABC-three component systems C-terminal" evidence="1">
    <location>
        <begin position="127"/>
        <end position="270"/>
    </location>
</feature>
<accession>K1XJ56</accession>
<organism evidence="2">
    <name type="scientific">uncultured bacterium</name>
    <name type="common">gcode 4</name>
    <dbReference type="NCBI Taxonomy" id="1234023"/>
    <lineage>
        <taxon>Bacteria</taxon>
        <taxon>environmental samples</taxon>
    </lineage>
</organism>
<evidence type="ECO:0000259" key="1">
    <source>
        <dbReference type="Pfam" id="PF20275"/>
    </source>
</evidence>
<dbReference type="Pfam" id="PF20275">
    <property type="entry name" value="CTD10"/>
    <property type="match status" value="1"/>
</dbReference>
<gene>
    <name evidence="2" type="ORF">ACD_80C00101G0003</name>
</gene>
<name>K1XJ56_9BACT</name>
<comment type="caution">
    <text evidence="2">The sequence shown here is derived from an EMBL/GenBank/DDBJ whole genome shotgun (WGS) entry which is preliminary data.</text>
</comment>